<keyword evidence="2" id="KW-1185">Reference proteome</keyword>
<comment type="caution">
    <text evidence="1">The sequence shown here is derived from an EMBL/GenBank/DDBJ whole genome shotgun (WGS) entry which is preliminary data.</text>
</comment>
<protein>
    <submittedName>
        <fullName evidence="1">Uncharacterized protein</fullName>
    </submittedName>
</protein>
<evidence type="ECO:0000313" key="1">
    <source>
        <dbReference type="EMBL" id="KAI3757588.1"/>
    </source>
</evidence>
<dbReference type="EMBL" id="CM042048">
    <property type="protein sequence ID" value="KAI3757588.1"/>
    <property type="molecule type" value="Genomic_DNA"/>
</dbReference>
<sequence>MSGSVYSRDHYSNHGVPNEIADNLKEFFPDDDGLSYEEVLLQQASMYQSFQERDKNNGVATYNEGESSRHVGGMSQEALDEALARSLQEVGEGFDDLLISEYSGSASGNAESHIATPSRAQAGSSNRRQDSVDPDNMQYEELVNLGEAVGVENRGISAACISRLPTSKYRTGLFSKLKKKEEKCVICQMDYNSGDRLITLPCSHQYHTPCITEWLMLKKDCPVCKKEVV</sequence>
<dbReference type="Proteomes" id="UP001055879">
    <property type="component" value="Linkage Group LG02"/>
</dbReference>
<reference evidence="2" key="1">
    <citation type="journal article" date="2022" name="Mol. Ecol. Resour.">
        <title>The genomes of chicory, endive, great burdock and yacon provide insights into Asteraceae palaeo-polyploidization history and plant inulin production.</title>
        <authorList>
            <person name="Fan W."/>
            <person name="Wang S."/>
            <person name="Wang H."/>
            <person name="Wang A."/>
            <person name="Jiang F."/>
            <person name="Liu H."/>
            <person name="Zhao H."/>
            <person name="Xu D."/>
            <person name="Zhang Y."/>
        </authorList>
    </citation>
    <scope>NUCLEOTIDE SEQUENCE [LARGE SCALE GENOMIC DNA]</scope>
    <source>
        <strain evidence="2">cv. Niubang</strain>
    </source>
</reference>
<organism evidence="1 2">
    <name type="scientific">Arctium lappa</name>
    <name type="common">Greater burdock</name>
    <name type="synonym">Lappa major</name>
    <dbReference type="NCBI Taxonomy" id="4217"/>
    <lineage>
        <taxon>Eukaryota</taxon>
        <taxon>Viridiplantae</taxon>
        <taxon>Streptophyta</taxon>
        <taxon>Embryophyta</taxon>
        <taxon>Tracheophyta</taxon>
        <taxon>Spermatophyta</taxon>
        <taxon>Magnoliopsida</taxon>
        <taxon>eudicotyledons</taxon>
        <taxon>Gunneridae</taxon>
        <taxon>Pentapetalae</taxon>
        <taxon>asterids</taxon>
        <taxon>campanulids</taxon>
        <taxon>Asterales</taxon>
        <taxon>Asteraceae</taxon>
        <taxon>Carduoideae</taxon>
        <taxon>Cardueae</taxon>
        <taxon>Arctiinae</taxon>
        <taxon>Arctium</taxon>
    </lineage>
</organism>
<evidence type="ECO:0000313" key="2">
    <source>
        <dbReference type="Proteomes" id="UP001055879"/>
    </source>
</evidence>
<proteinExistence type="predicted"/>
<name>A0ACB9EG80_ARCLA</name>
<accession>A0ACB9EG80</accession>
<reference evidence="1 2" key="2">
    <citation type="journal article" date="2022" name="Mol. Ecol. Resour.">
        <title>The genomes of chicory, endive, great burdock and yacon provide insights into Asteraceae paleo-polyploidization history and plant inulin production.</title>
        <authorList>
            <person name="Fan W."/>
            <person name="Wang S."/>
            <person name="Wang H."/>
            <person name="Wang A."/>
            <person name="Jiang F."/>
            <person name="Liu H."/>
            <person name="Zhao H."/>
            <person name="Xu D."/>
            <person name="Zhang Y."/>
        </authorList>
    </citation>
    <scope>NUCLEOTIDE SEQUENCE [LARGE SCALE GENOMIC DNA]</scope>
    <source>
        <strain evidence="2">cv. Niubang</strain>
    </source>
</reference>
<gene>
    <name evidence="1" type="ORF">L6452_05129</name>
</gene>